<sequence>MTSEIQMAGFIFLGLMVLAVVVLGTISWARNRNRPRPADQGSGGSGAPDSTPGDWDGGAHGEA</sequence>
<keyword evidence="2" id="KW-0472">Membrane</keyword>
<keyword evidence="2" id="KW-0812">Transmembrane</keyword>
<comment type="caution">
    <text evidence="3">The sequence shown here is derived from an EMBL/GenBank/DDBJ whole genome shotgun (WGS) entry which is preliminary data.</text>
</comment>
<evidence type="ECO:0000313" key="3">
    <source>
        <dbReference type="EMBL" id="MCY1143238.1"/>
    </source>
</evidence>
<evidence type="ECO:0000256" key="1">
    <source>
        <dbReference type="SAM" id="MobiDB-lite"/>
    </source>
</evidence>
<feature type="region of interest" description="Disordered" evidence="1">
    <location>
        <begin position="31"/>
        <end position="63"/>
    </location>
</feature>
<accession>A0ABT4B9R0</accession>
<keyword evidence="2" id="KW-1133">Transmembrane helix</keyword>
<name>A0ABT4B9R0_9ACTN</name>
<dbReference type="Proteomes" id="UP001151002">
    <property type="component" value="Unassembled WGS sequence"/>
</dbReference>
<keyword evidence="4" id="KW-1185">Reference proteome</keyword>
<protein>
    <submittedName>
        <fullName evidence="3">Uncharacterized protein</fullName>
    </submittedName>
</protein>
<feature type="transmembrane region" description="Helical" evidence="2">
    <location>
        <begin position="6"/>
        <end position="26"/>
    </location>
</feature>
<organism evidence="3 4">
    <name type="scientific">Paractinoplanes pyxinae</name>
    <dbReference type="NCBI Taxonomy" id="2997416"/>
    <lineage>
        <taxon>Bacteria</taxon>
        <taxon>Bacillati</taxon>
        <taxon>Actinomycetota</taxon>
        <taxon>Actinomycetes</taxon>
        <taxon>Micromonosporales</taxon>
        <taxon>Micromonosporaceae</taxon>
        <taxon>Paractinoplanes</taxon>
    </lineage>
</organism>
<evidence type="ECO:0000313" key="4">
    <source>
        <dbReference type="Proteomes" id="UP001151002"/>
    </source>
</evidence>
<reference evidence="3" key="1">
    <citation type="submission" date="2022-11" db="EMBL/GenBank/DDBJ databases">
        <authorList>
            <person name="Somphong A."/>
            <person name="Phongsopitanun W."/>
        </authorList>
    </citation>
    <scope>NUCLEOTIDE SEQUENCE</scope>
    <source>
        <strain evidence="3">Pm04-4</strain>
    </source>
</reference>
<evidence type="ECO:0000256" key="2">
    <source>
        <dbReference type="SAM" id="Phobius"/>
    </source>
</evidence>
<proteinExistence type="predicted"/>
<dbReference type="EMBL" id="JAPNTZ010000014">
    <property type="protein sequence ID" value="MCY1143238.1"/>
    <property type="molecule type" value="Genomic_DNA"/>
</dbReference>
<gene>
    <name evidence="3" type="ORF">OWR29_35030</name>
</gene>
<dbReference type="RefSeq" id="WP_267567763.1">
    <property type="nucleotide sequence ID" value="NZ_JAPNTZ010000014.1"/>
</dbReference>